<comment type="caution">
    <text evidence="1">The sequence shown here is derived from an EMBL/GenBank/DDBJ whole genome shotgun (WGS) entry which is preliminary data.</text>
</comment>
<keyword evidence="2" id="KW-1185">Reference proteome</keyword>
<dbReference type="Proteomes" id="UP001348265">
    <property type="component" value="Unassembled WGS sequence"/>
</dbReference>
<proteinExistence type="predicted"/>
<protein>
    <submittedName>
        <fullName evidence="1">Uncharacterized protein</fullName>
    </submittedName>
</protein>
<sequence length="90" mass="9899">MLYSVSYSERAAHVRDGLPGDRRALLERGLRKLVDDPRPEISVPLSKDGNTRSLALTKNIAIEYVISEGLLIVLGVMVVDTSHVLLENAD</sequence>
<name>A0ABU7X5Z6_9ACTN</name>
<dbReference type="RefSeq" id="WP_331789989.1">
    <property type="nucleotide sequence ID" value="NZ_JAVFKM010000038.1"/>
</dbReference>
<evidence type="ECO:0000313" key="1">
    <source>
        <dbReference type="EMBL" id="MEF3119160.1"/>
    </source>
</evidence>
<accession>A0ABU7X5Z6</accession>
<evidence type="ECO:0000313" key="2">
    <source>
        <dbReference type="Proteomes" id="UP001348265"/>
    </source>
</evidence>
<reference evidence="1 2" key="1">
    <citation type="submission" date="2023-08" db="EMBL/GenBank/DDBJ databases">
        <authorList>
            <person name="Sharma P."/>
            <person name="Verma V."/>
            <person name="Mohan M.K."/>
            <person name="Dubey A.K."/>
        </authorList>
    </citation>
    <scope>NUCLEOTIDE SEQUENCE [LARGE SCALE GENOMIC DNA]</scope>
    <source>
        <strain evidence="1 2">ADP4</strain>
    </source>
</reference>
<dbReference type="EMBL" id="JAVFKM010000038">
    <property type="protein sequence ID" value="MEF3119160.1"/>
    <property type="molecule type" value="Genomic_DNA"/>
</dbReference>
<gene>
    <name evidence="1" type="ORF">RB636_39045</name>
</gene>
<organism evidence="1 2">
    <name type="scientific">Streptomyces chrestomyceticus</name>
    <dbReference type="NCBI Taxonomy" id="68185"/>
    <lineage>
        <taxon>Bacteria</taxon>
        <taxon>Bacillati</taxon>
        <taxon>Actinomycetota</taxon>
        <taxon>Actinomycetes</taxon>
        <taxon>Kitasatosporales</taxon>
        <taxon>Streptomycetaceae</taxon>
        <taxon>Streptomyces</taxon>
    </lineage>
</organism>